<sequence>MADSESSGSGEPVDTAETDEDFRVLFTTHPTPMWVYDPQTLKFLIINQAAVQLYGYDREQFGLLTVLDIRPPAERERMLEAIRDKSDLDRPQRWQHLKADGEIIEVLTYGRQVRFRGLDAVLAIVQDRTEVNQAYRQVHHTRSLLDNLVSNLPLGVFVKDMENAGRYVLFNEAAGAISGRTPKEVLGKTDNTLYPRRDAVRFSRQDQVAMRRSEVLSMEQNMVRPDGEIRVVRTIKRRIPTTDGSRPRYLIGLSEDVTERREILSRIEHVAMHDALTGLPNRAFFTDHLRKLLKKEHGAEPFALLYLDVDQFKQVNDSMGHPAGDLLLSEVASRLRKLISPDDFIARINGDEFAIAFMGGDIREISLFAEKLMALFAEPFRLEDNEEYIGCSIGIALAPKHGDEVDLLLRNADLALHAAKADGRSTFRFYEQSMRLAAERRHILTLELRQALNENQFELYYQPIFTLSDDSISGFEALIRWHHPQRGMVSPAEFIPVAEETGLISGIGQWVLREACLTAARWPKSVKISVNLSAAQFDQAGLLDTVVMALEEAGLEPHRLELEITESIFLSNSRQNIQMLYALRELGVRIAMDDFGTGYSSLSYLRSFPFDKIKIDRSFVSGIEVDTRNLAIIQAVAVLGAGFNIITTAEGVETAQQLSRLRNEHFGEVQGFFTGRPMPAGEADIFIASKTASSARLLNELASSAMTSRK</sequence>
<dbReference type="Pfam" id="PF08448">
    <property type="entry name" value="PAS_4"/>
    <property type="match status" value="1"/>
</dbReference>
<feature type="domain" description="PAC" evidence="2">
    <location>
        <begin position="216"/>
        <end position="269"/>
    </location>
</feature>
<dbReference type="OrthoDB" id="9814202at2"/>
<dbReference type="PROSITE" id="PS50887">
    <property type="entry name" value="GGDEF"/>
    <property type="match status" value="1"/>
</dbReference>
<dbReference type="PROSITE" id="PS50113">
    <property type="entry name" value="PAC"/>
    <property type="match status" value="1"/>
</dbReference>
<dbReference type="InterPro" id="IPR035919">
    <property type="entry name" value="EAL_sf"/>
</dbReference>
<dbReference type="PROSITE" id="PS50112">
    <property type="entry name" value="PAS"/>
    <property type="match status" value="2"/>
</dbReference>
<dbReference type="Gene3D" id="3.20.20.450">
    <property type="entry name" value="EAL domain"/>
    <property type="match status" value="1"/>
</dbReference>
<gene>
    <name evidence="5" type="ORF">DUT91_04690</name>
</gene>
<feature type="domain" description="EAL" evidence="3">
    <location>
        <begin position="441"/>
        <end position="691"/>
    </location>
</feature>
<dbReference type="Gene3D" id="3.30.70.270">
    <property type="match status" value="1"/>
</dbReference>
<dbReference type="PROSITE" id="PS50883">
    <property type="entry name" value="EAL"/>
    <property type="match status" value="1"/>
</dbReference>
<dbReference type="PANTHER" id="PTHR44757">
    <property type="entry name" value="DIGUANYLATE CYCLASE DGCP"/>
    <property type="match status" value="1"/>
</dbReference>
<dbReference type="InterPro" id="IPR043128">
    <property type="entry name" value="Rev_trsase/Diguanyl_cyclase"/>
</dbReference>
<dbReference type="InterPro" id="IPR013656">
    <property type="entry name" value="PAS_4"/>
</dbReference>
<dbReference type="InterPro" id="IPR000014">
    <property type="entry name" value="PAS"/>
</dbReference>
<dbReference type="SMART" id="SM00052">
    <property type="entry name" value="EAL"/>
    <property type="match status" value="1"/>
</dbReference>
<organism evidence="5 6">
    <name type="scientific">Phyllobacterium salinisoli</name>
    <dbReference type="NCBI Taxonomy" id="1899321"/>
    <lineage>
        <taxon>Bacteria</taxon>
        <taxon>Pseudomonadati</taxon>
        <taxon>Pseudomonadota</taxon>
        <taxon>Alphaproteobacteria</taxon>
        <taxon>Hyphomicrobiales</taxon>
        <taxon>Phyllobacteriaceae</taxon>
        <taxon>Phyllobacterium</taxon>
    </lineage>
</organism>
<feature type="domain" description="PAS" evidence="1">
    <location>
        <begin position="18"/>
        <end position="89"/>
    </location>
</feature>
<name>A0A368K5U9_9HYPH</name>
<reference evidence="5 6" key="1">
    <citation type="submission" date="2018-07" db="EMBL/GenBank/DDBJ databases">
        <title>The draft genome of Phyllobacterium salinisoli.</title>
        <authorList>
            <person name="Liu L."/>
            <person name="Li L."/>
            <person name="Zhang X."/>
            <person name="Liang L."/>
        </authorList>
    </citation>
    <scope>NUCLEOTIDE SEQUENCE [LARGE SCALE GENOMIC DNA]</scope>
    <source>
        <strain evidence="5 6">LLAN61</strain>
    </source>
</reference>
<dbReference type="SMART" id="SM00086">
    <property type="entry name" value="PAC"/>
    <property type="match status" value="2"/>
</dbReference>
<dbReference type="InterPro" id="IPR001633">
    <property type="entry name" value="EAL_dom"/>
</dbReference>
<feature type="domain" description="GGDEF" evidence="4">
    <location>
        <begin position="300"/>
        <end position="432"/>
    </location>
</feature>
<dbReference type="InterPro" id="IPR000700">
    <property type="entry name" value="PAS-assoc_C"/>
</dbReference>
<dbReference type="SMART" id="SM00091">
    <property type="entry name" value="PAS"/>
    <property type="match status" value="2"/>
</dbReference>
<dbReference type="Gene3D" id="3.30.450.20">
    <property type="entry name" value="PAS domain"/>
    <property type="match status" value="2"/>
</dbReference>
<dbReference type="InterPro" id="IPR052155">
    <property type="entry name" value="Biofilm_reg_signaling"/>
</dbReference>
<dbReference type="InterPro" id="IPR000160">
    <property type="entry name" value="GGDEF_dom"/>
</dbReference>
<evidence type="ECO:0000313" key="6">
    <source>
        <dbReference type="Proteomes" id="UP000253420"/>
    </source>
</evidence>
<dbReference type="InterPro" id="IPR029787">
    <property type="entry name" value="Nucleotide_cyclase"/>
</dbReference>
<evidence type="ECO:0000313" key="5">
    <source>
        <dbReference type="EMBL" id="RCS24768.1"/>
    </source>
</evidence>
<evidence type="ECO:0000259" key="2">
    <source>
        <dbReference type="PROSITE" id="PS50113"/>
    </source>
</evidence>
<dbReference type="CDD" id="cd00130">
    <property type="entry name" value="PAS"/>
    <property type="match status" value="2"/>
</dbReference>
<feature type="domain" description="PAS" evidence="1">
    <location>
        <begin position="141"/>
        <end position="213"/>
    </location>
</feature>
<dbReference type="AlphaFoldDB" id="A0A368K5U9"/>
<dbReference type="RefSeq" id="WP_114439215.1">
    <property type="nucleotide sequence ID" value="NZ_QOZG01000002.1"/>
</dbReference>
<comment type="caution">
    <text evidence="5">The sequence shown here is derived from an EMBL/GenBank/DDBJ whole genome shotgun (WGS) entry which is preliminary data.</text>
</comment>
<dbReference type="SUPFAM" id="SSF55073">
    <property type="entry name" value="Nucleotide cyclase"/>
    <property type="match status" value="1"/>
</dbReference>
<dbReference type="SMART" id="SM00267">
    <property type="entry name" value="GGDEF"/>
    <property type="match status" value="1"/>
</dbReference>
<dbReference type="InterPro" id="IPR035965">
    <property type="entry name" value="PAS-like_dom_sf"/>
</dbReference>
<evidence type="ECO:0000259" key="3">
    <source>
        <dbReference type="PROSITE" id="PS50883"/>
    </source>
</evidence>
<dbReference type="EMBL" id="QOZG01000002">
    <property type="protein sequence ID" value="RCS24768.1"/>
    <property type="molecule type" value="Genomic_DNA"/>
</dbReference>
<dbReference type="Proteomes" id="UP000253420">
    <property type="component" value="Unassembled WGS sequence"/>
</dbReference>
<dbReference type="Pfam" id="PF00563">
    <property type="entry name" value="EAL"/>
    <property type="match status" value="1"/>
</dbReference>
<dbReference type="SUPFAM" id="SSF141868">
    <property type="entry name" value="EAL domain-like"/>
    <property type="match status" value="1"/>
</dbReference>
<dbReference type="Pfam" id="PF13426">
    <property type="entry name" value="PAS_9"/>
    <property type="match status" value="1"/>
</dbReference>
<dbReference type="SUPFAM" id="SSF55785">
    <property type="entry name" value="PYP-like sensor domain (PAS domain)"/>
    <property type="match status" value="2"/>
</dbReference>
<evidence type="ECO:0000259" key="4">
    <source>
        <dbReference type="PROSITE" id="PS50887"/>
    </source>
</evidence>
<dbReference type="Pfam" id="PF00990">
    <property type="entry name" value="GGDEF"/>
    <property type="match status" value="1"/>
</dbReference>
<protein>
    <submittedName>
        <fullName evidence="5">EAL domain-containing protein</fullName>
    </submittedName>
</protein>
<evidence type="ECO:0000259" key="1">
    <source>
        <dbReference type="PROSITE" id="PS50112"/>
    </source>
</evidence>
<dbReference type="CDD" id="cd01948">
    <property type="entry name" value="EAL"/>
    <property type="match status" value="1"/>
</dbReference>
<dbReference type="NCBIfam" id="TIGR00254">
    <property type="entry name" value="GGDEF"/>
    <property type="match status" value="1"/>
</dbReference>
<dbReference type="InterPro" id="IPR001610">
    <property type="entry name" value="PAC"/>
</dbReference>
<proteinExistence type="predicted"/>
<dbReference type="CDD" id="cd01949">
    <property type="entry name" value="GGDEF"/>
    <property type="match status" value="1"/>
</dbReference>
<dbReference type="NCBIfam" id="TIGR00229">
    <property type="entry name" value="sensory_box"/>
    <property type="match status" value="2"/>
</dbReference>
<dbReference type="PANTHER" id="PTHR44757:SF2">
    <property type="entry name" value="BIOFILM ARCHITECTURE MAINTENANCE PROTEIN MBAA"/>
    <property type="match status" value="1"/>
</dbReference>
<accession>A0A368K5U9</accession>
<keyword evidence="6" id="KW-1185">Reference proteome</keyword>